<gene>
    <name evidence="6" type="ORF">METZ01_LOCUS319909</name>
</gene>
<dbReference type="GO" id="GO:0005829">
    <property type="term" value="C:cytosol"/>
    <property type="evidence" value="ECO:0007669"/>
    <property type="project" value="TreeGrafter"/>
</dbReference>
<dbReference type="Gene3D" id="3.10.20.80">
    <property type="entry name" value="Translation initiation factor 3 (IF-3), N-terminal domain"/>
    <property type="match status" value="1"/>
</dbReference>
<dbReference type="AlphaFoldDB" id="A0A382P382"/>
<dbReference type="GO" id="GO:0003743">
    <property type="term" value="F:translation initiation factor activity"/>
    <property type="evidence" value="ECO:0007669"/>
    <property type="project" value="UniProtKB-KW"/>
</dbReference>
<dbReference type="SUPFAM" id="SSF54364">
    <property type="entry name" value="Translation initiation factor IF3, N-terminal domain"/>
    <property type="match status" value="1"/>
</dbReference>
<feature type="non-terminal residue" evidence="6">
    <location>
        <position position="144"/>
    </location>
</feature>
<dbReference type="InterPro" id="IPR019813">
    <property type="entry name" value="Translation_initiation_fac3_CS"/>
</dbReference>
<dbReference type="GO" id="GO:0032790">
    <property type="term" value="P:ribosome disassembly"/>
    <property type="evidence" value="ECO:0007669"/>
    <property type="project" value="TreeGrafter"/>
</dbReference>
<dbReference type="NCBIfam" id="TIGR00168">
    <property type="entry name" value="infC"/>
    <property type="match status" value="1"/>
</dbReference>
<name>A0A382P382_9ZZZZ</name>
<protein>
    <recommendedName>
        <fullName evidence="7">Translation initiation factor 3 N-terminal domain-containing protein</fullName>
    </recommendedName>
</protein>
<dbReference type="InterPro" id="IPR019814">
    <property type="entry name" value="Translation_initiation_fac_3_N"/>
</dbReference>
<sequence>MLGVTPTDEAQKLAFQKGVDLVEVSPDAKPPVCKLLDYGKFKYEQKKKTKESKKKQHVQVLKEVRLRPRTEEHDFMTKVNHARGFLKDGDKVLLTVFFKGRERAHKDLGRIQMVRIKKELAHIGKVERDISMMGPRMQITLAPL</sequence>
<dbReference type="GO" id="GO:0043022">
    <property type="term" value="F:ribosome binding"/>
    <property type="evidence" value="ECO:0007669"/>
    <property type="project" value="TreeGrafter"/>
</dbReference>
<evidence type="ECO:0000259" key="5">
    <source>
        <dbReference type="Pfam" id="PF05198"/>
    </source>
</evidence>
<dbReference type="PANTHER" id="PTHR10938">
    <property type="entry name" value="TRANSLATION INITIATION FACTOR IF-3"/>
    <property type="match status" value="1"/>
</dbReference>
<dbReference type="InterPro" id="IPR036788">
    <property type="entry name" value="T_IF-3_C_sf"/>
</dbReference>
<dbReference type="Pfam" id="PF05198">
    <property type="entry name" value="IF3_N"/>
    <property type="match status" value="1"/>
</dbReference>
<comment type="similarity">
    <text evidence="1">Belongs to the IF-3 family.</text>
</comment>
<keyword evidence="3" id="KW-0648">Protein biosynthesis</keyword>
<evidence type="ECO:0000259" key="4">
    <source>
        <dbReference type="Pfam" id="PF00707"/>
    </source>
</evidence>
<evidence type="ECO:0008006" key="7">
    <source>
        <dbReference type="Google" id="ProtNLM"/>
    </source>
</evidence>
<keyword evidence="2" id="KW-0396">Initiation factor</keyword>
<evidence type="ECO:0000313" key="6">
    <source>
        <dbReference type="EMBL" id="SVC67055.1"/>
    </source>
</evidence>
<dbReference type="Pfam" id="PF00707">
    <property type="entry name" value="IF3_C"/>
    <property type="match status" value="1"/>
</dbReference>
<dbReference type="SUPFAM" id="SSF55200">
    <property type="entry name" value="Translation initiation factor IF3, C-terminal domain"/>
    <property type="match status" value="1"/>
</dbReference>
<evidence type="ECO:0000256" key="1">
    <source>
        <dbReference type="ARBA" id="ARBA00005439"/>
    </source>
</evidence>
<evidence type="ECO:0000256" key="2">
    <source>
        <dbReference type="ARBA" id="ARBA00022540"/>
    </source>
</evidence>
<proteinExistence type="inferred from homology"/>
<dbReference type="InterPro" id="IPR001288">
    <property type="entry name" value="Translation_initiation_fac_3"/>
</dbReference>
<feature type="domain" description="Translation initiation factor 3 C-terminal" evidence="4">
    <location>
        <begin position="60"/>
        <end position="143"/>
    </location>
</feature>
<feature type="domain" description="Translation initiation factor 3 N-terminal" evidence="5">
    <location>
        <begin position="1"/>
        <end position="51"/>
    </location>
</feature>
<evidence type="ECO:0000256" key="3">
    <source>
        <dbReference type="ARBA" id="ARBA00022917"/>
    </source>
</evidence>
<dbReference type="GO" id="GO:0016020">
    <property type="term" value="C:membrane"/>
    <property type="evidence" value="ECO:0007669"/>
    <property type="project" value="TreeGrafter"/>
</dbReference>
<accession>A0A382P382</accession>
<dbReference type="EMBL" id="UINC01104132">
    <property type="protein sequence ID" value="SVC67055.1"/>
    <property type="molecule type" value="Genomic_DNA"/>
</dbReference>
<organism evidence="6">
    <name type="scientific">marine metagenome</name>
    <dbReference type="NCBI Taxonomy" id="408172"/>
    <lineage>
        <taxon>unclassified sequences</taxon>
        <taxon>metagenomes</taxon>
        <taxon>ecological metagenomes</taxon>
    </lineage>
</organism>
<dbReference type="InterPro" id="IPR019815">
    <property type="entry name" value="Translation_initiation_fac_3_C"/>
</dbReference>
<dbReference type="Gene3D" id="3.30.110.10">
    <property type="entry name" value="Translation initiation factor 3 (IF-3), C-terminal domain"/>
    <property type="match status" value="1"/>
</dbReference>
<dbReference type="PROSITE" id="PS00938">
    <property type="entry name" value="IF3"/>
    <property type="match status" value="1"/>
</dbReference>
<reference evidence="6" key="1">
    <citation type="submission" date="2018-05" db="EMBL/GenBank/DDBJ databases">
        <authorList>
            <person name="Lanie J.A."/>
            <person name="Ng W.-L."/>
            <person name="Kazmierczak K.M."/>
            <person name="Andrzejewski T.M."/>
            <person name="Davidsen T.M."/>
            <person name="Wayne K.J."/>
            <person name="Tettelin H."/>
            <person name="Glass J.I."/>
            <person name="Rusch D."/>
            <person name="Podicherti R."/>
            <person name="Tsui H.-C.T."/>
            <person name="Winkler M.E."/>
        </authorList>
    </citation>
    <scope>NUCLEOTIDE SEQUENCE</scope>
</reference>
<dbReference type="PANTHER" id="PTHR10938:SF0">
    <property type="entry name" value="TRANSLATION INITIATION FACTOR IF-3, MITOCHONDRIAL"/>
    <property type="match status" value="1"/>
</dbReference>
<dbReference type="InterPro" id="IPR036787">
    <property type="entry name" value="T_IF-3_N_sf"/>
</dbReference>